<feature type="transmembrane region" description="Helical" evidence="1">
    <location>
        <begin position="215"/>
        <end position="234"/>
    </location>
</feature>
<keyword evidence="1" id="KW-0472">Membrane</keyword>
<feature type="transmembrane region" description="Helical" evidence="1">
    <location>
        <begin position="192"/>
        <end position="209"/>
    </location>
</feature>
<sequence>MVVKVKYIDLVIWILLVFLLLVDTLNGILDYNDILLPISVSQIYKLGVVFLLLFRLLITPRYLKYIAIIFALLILPSLHSFAVERIGIGGFVQDIIKVFKYLTLAISFYYFRMIFETSKKELFYHYVFWIKVSFWIVAINLCLKFVGLGTPMYETGNIGSKGYFIAGNEISALLLILSGFLGYYYLVIKNSVLIYILYGIGSLLLGFLISSKTGMVGVFLIQILILLSSGKLRLNNSKHRGVIKYLIGVFILISGGIVFFIRNSAIYERYTYFWHKMDLLTFVLSSRNLFFKEMLVIFSQEYSLIDKLIGVGNYHYEQLASKIIEIDVLDLFFSNGYLGVFVFIILLLLLYLQIRRNSKNNNFPYARLSILMLILLSVLSCMSGHIFNSGLSGIYIGFIFALSFKEVTWNKG</sequence>
<dbReference type="Pfam" id="PF13425">
    <property type="entry name" value="O-antigen_lig"/>
    <property type="match status" value="1"/>
</dbReference>
<feature type="transmembrane region" description="Helical" evidence="1">
    <location>
        <begin position="34"/>
        <end position="58"/>
    </location>
</feature>
<evidence type="ECO:0000256" key="1">
    <source>
        <dbReference type="SAM" id="Phobius"/>
    </source>
</evidence>
<feature type="transmembrane region" description="Helical" evidence="1">
    <location>
        <begin position="163"/>
        <end position="185"/>
    </location>
</feature>
<dbReference type="AlphaFoldDB" id="A0A1I3RJP0"/>
<evidence type="ECO:0000313" key="2">
    <source>
        <dbReference type="EMBL" id="SFJ46803.1"/>
    </source>
</evidence>
<dbReference type="STRING" id="1150112.SAMN04487893_10868"/>
<feature type="transmembrane region" description="Helical" evidence="1">
    <location>
        <begin position="7"/>
        <end position="28"/>
    </location>
</feature>
<name>A0A1I3RJP0_9FLAO</name>
<feature type="transmembrane region" description="Helical" evidence="1">
    <location>
        <begin position="123"/>
        <end position="143"/>
    </location>
</feature>
<feature type="transmembrane region" description="Helical" evidence="1">
    <location>
        <begin position="246"/>
        <end position="267"/>
    </location>
</feature>
<feature type="transmembrane region" description="Helical" evidence="1">
    <location>
        <begin position="65"/>
        <end position="83"/>
    </location>
</feature>
<feature type="transmembrane region" description="Helical" evidence="1">
    <location>
        <begin position="95"/>
        <end position="111"/>
    </location>
</feature>
<evidence type="ECO:0008006" key="4">
    <source>
        <dbReference type="Google" id="ProtNLM"/>
    </source>
</evidence>
<dbReference type="InterPro" id="IPR049504">
    <property type="entry name" value="O-antigen_lig"/>
</dbReference>
<dbReference type="OrthoDB" id="1437044at2"/>
<evidence type="ECO:0000313" key="3">
    <source>
        <dbReference type="Proteomes" id="UP000243887"/>
    </source>
</evidence>
<gene>
    <name evidence="2" type="ORF">SAMN04487893_10868</name>
</gene>
<reference evidence="3" key="1">
    <citation type="submission" date="2016-10" db="EMBL/GenBank/DDBJ databases">
        <authorList>
            <person name="Varghese N."/>
            <person name="Submissions S."/>
        </authorList>
    </citation>
    <scope>NUCLEOTIDE SEQUENCE [LARGE SCALE GENOMIC DNA]</scope>
    <source>
        <strain evidence="3">DSM 26542</strain>
    </source>
</reference>
<dbReference type="EMBL" id="FORU01000008">
    <property type="protein sequence ID" value="SFJ46803.1"/>
    <property type="molecule type" value="Genomic_DNA"/>
</dbReference>
<organism evidence="2 3">
    <name type="scientific">Myroides guanonis</name>
    <dbReference type="NCBI Taxonomy" id="1150112"/>
    <lineage>
        <taxon>Bacteria</taxon>
        <taxon>Pseudomonadati</taxon>
        <taxon>Bacteroidota</taxon>
        <taxon>Flavobacteriia</taxon>
        <taxon>Flavobacteriales</taxon>
        <taxon>Flavobacteriaceae</taxon>
        <taxon>Myroides</taxon>
    </lineage>
</organism>
<keyword evidence="3" id="KW-1185">Reference proteome</keyword>
<proteinExistence type="predicted"/>
<keyword evidence="1" id="KW-1133">Transmembrane helix</keyword>
<keyword evidence="1" id="KW-0812">Transmembrane</keyword>
<accession>A0A1I3RJP0</accession>
<protein>
    <recommendedName>
        <fullName evidence="4">O-antigen ligase like membrane protein</fullName>
    </recommendedName>
</protein>
<dbReference type="Proteomes" id="UP000243887">
    <property type="component" value="Unassembled WGS sequence"/>
</dbReference>
<dbReference type="RefSeq" id="WP_090679115.1">
    <property type="nucleotide sequence ID" value="NZ_FORU01000008.1"/>
</dbReference>
<feature type="transmembrane region" description="Helical" evidence="1">
    <location>
        <begin position="364"/>
        <end position="380"/>
    </location>
</feature>
<feature type="transmembrane region" description="Helical" evidence="1">
    <location>
        <begin position="331"/>
        <end position="352"/>
    </location>
</feature>